<sequence length="121" mass="13945">MKLNNDCIRDILLYVEKNTTYEYPFASAEDLISHLTQYDKDTINYHIRKAHQGGLIDAINYRDGVPLDISFLSWKGHEYIDTIRDDKVWGKLKDLTKDIASVSLPLLVKLAEDVIKSFLAE</sequence>
<evidence type="ECO:0008006" key="3">
    <source>
        <dbReference type="Google" id="ProtNLM"/>
    </source>
</evidence>
<dbReference type="eggNOG" id="ENOG50331M4">
    <property type="taxonomic scope" value="Bacteria"/>
</dbReference>
<evidence type="ECO:0000313" key="1">
    <source>
        <dbReference type="EMBL" id="AGK97171.1"/>
    </source>
</evidence>
<dbReference type="Proteomes" id="UP000013523">
    <property type="component" value="Chromosome"/>
</dbReference>
<evidence type="ECO:0000313" key="2">
    <source>
        <dbReference type="Proteomes" id="UP000013523"/>
    </source>
</evidence>
<accession>R4K636</accession>
<keyword evidence="2" id="KW-1185">Reference proteome</keyword>
<reference evidence="1 2" key="1">
    <citation type="submission" date="2012-01" db="EMBL/GenBank/DDBJ databases">
        <title>Complete sequence of chromosome of Clostridium pasteurianum BC1.</title>
        <authorList>
            <consortium name="US DOE Joint Genome Institute"/>
            <person name="Lucas S."/>
            <person name="Han J."/>
            <person name="Lapidus A."/>
            <person name="Cheng J.-F."/>
            <person name="Goodwin L."/>
            <person name="Pitluck S."/>
            <person name="Peters L."/>
            <person name="Mikhailova N."/>
            <person name="Teshima H."/>
            <person name="Detter J.C."/>
            <person name="Han C."/>
            <person name="Tapia R."/>
            <person name="Land M."/>
            <person name="Hauser L."/>
            <person name="Kyrpides N."/>
            <person name="Ivanova N."/>
            <person name="Pagani I."/>
            <person name="Dunn J."/>
            <person name="Taghavi S."/>
            <person name="Francis A."/>
            <person name="van der Lelie D."/>
            <person name="Woyke T."/>
        </authorList>
    </citation>
    <scope>NUCLEOTIDE SEQUENCE [LARGE SCALE GENOMIC DNA]</scope>
    <source>
        <strain evidence="1 2">BC1</strain>
    </source>
</reference>
<dbReference type="InterPro" id="IPR019650">
    <property type="entry name" value="DUF2513"/>
</dbReference>
<dbReference type="PATRIC" id="fig|86416.3.peg.2290"/>
<proteinExistence type="predicted"/>
<dbReference type="OrthoDB" id="6960201at2"/>
<dbReference type="Pfam" id="PF10711">
    <property type="entry name" value="DUF2513"/>
    <property type="match status" value="1"/>
</dbReference>
<gene>
    <name evidence="1" type="ORF">Clopa_2307</name>
</gene>
<dbReference type="KEGG" id="cpas:Clopa_2307"/>
<dbReference type="EMBL" id="CP003261">
    <property type="protein sequence ID" value="AGK97171.1"/>
    <property type="molecule type" value="Genomic_DNA"/>
</dbReference>
<protein>
    <recommendedName>
        <fullName evidence="3">DUF2513 domain-containing protein</fullName>
    </recommendedName>
</protein>
<dbReference type="AlphaFoldDB" id="R4K636"/>
<dbReference type="HOGENOM" id="CLU_139712_0_1_9"/>
<organism evidence="1 2">
    <name type="scientific">Clostridium pasteurianum BC1</name>
    <dbReference type="NCBI Taxonomy" id="86416"/>
    <lineage>
        <taxon>Bacteria</taxon>
        <taxon>Bacillati</taxon>
        <taxon>Bacillota</taxon>
        <taxon>Clostridia</taxon>
        <taxon>Eubacteriales</taxon>
        <taxon>Clostridiaceae</taxon>
        <taxon>Clostridium</taxon>
    </lineage>
</organism>
<dbReference type="STRING" id="86416.Clopa_2307"/>
<name>R4K636_CLOPA</name>
<dbReference type="RefSeq" id="WP_015615476.1">
    <property type="nucleotide sequence ID" value="NC_021182.1"/>
</dbReference>